<keyword evidence="2" id="KW-1185">Reference proteome</keyword>
<evidence type="ECO:0000313" key="1">
    <source>
        <dbReference type="EMBL" id="MCQ8277566.1"/>
    </source>
</evidence>
<comment type="caution">
    <text evidence="1">The sequence shown here is derived from an EMBL/GenBank/DDBJ whole genome shotgun (WGS) entry which is preliminary data.</text>
</comment>
<evidence type="ECO:0000313" key="2">
    <source>
        <dbReference type="Proteomes" id="UP001524587"/>
    </source>
</evidence>
<proteinExistence type="predicted"/>
<dbReference type="Proteomes" id="UP001524587">
    <property type="component" value="Unassembled WGS sequence"/>
</dbReference>
<dbReference type="EMBL" id="JAMSKV010000002">
    <property type="protein sequence ID" value="MCQ8277566.1"/>
    <property type="molecule type" value="Genomic_DNA"/>
</dbReference>
<sequence>MYTREGISLDRDDILNEFNARRQERKGLEISGSFCNDPGTEHAYVFDHAFVKAFFRSGASKDLHIGSHFAYTGREEGHQPTDLVFLPHHNKEIQAAKAAARAKLVQAKRYDPNNASASDLNWIINCSKEEYRQRYRGSFRVILRPGP</sequence>
<name>A0ABT1W3W3_9PROT</name>
<gene>
    <name evidence="1" type="ORF">NFI95_03765</name>
</gene>
<protein>
    <submittedName>
        <fullName evidence="1">Uncharacterized protein</fullName>
    </submittedName>
</protein>
<organism evidence="1 2">
    <name type="scientific">Endosaccharibacter trunci</name>
    <dbReference type="NCBI Taxonomy" id="2812733"/>
    <lineage>
        <taxon>Bacteria</taxon>
        <taxon>Pseudomonadati</taxon>
        <taxon>Pseudomonadota</taxon>
        <taxon>Alphaproteobacteria</taxon>
        <taxon>Acetobacterales</taxon>
        <taxon>Acetobacteraceae</taxon>
        <taxon>Endosaccharibacter</taxon>
    </lineage>
</organism>
<dbReference type="RefSeq" id="WP_422863009.1">
    <property type="nucleotide sequence ID" value="NZ_JAMSKV010000002.1"/>
</dbReference>
<reference evidence="1 2" key="1">
    <citation type="submission" date="2022-06" db="EMBL/GenBank/DDBJ databases">
        <title>Endosaccharibacter gen. nov., sp. nov., endophytic bacteria isolated from sugarcane.</title>
        <authorList>
            <person name="Pitiwittayakul N."/>
            <person name="Yukphan P."/>
            <person name="Charoenyingcharoen P."/>
            <person name="Tanasupawat S."/>
        </authorList>
    </citation>
    <scope>NUCLEOTIDE SEQUENCE [LARGE SCALE GENOMIC DNA]</scope>
    <source>
        <strain evidence="1 2">KSS8</strain>
    </source>
</reference>
<accession>A0ABT1W3W3</accession>